<dbReference type="OrthoDB" id="9156149at2"/>
<organism evidence="4 5">
    <name type="scientific">Massilia oculi</name>
    <dbReference type="NCBI Taxonomy" id="945844"/>
    <lineage>
        <taxon>Bacteria</taxon>
        <taxon>Pseudomonadati</taxon>
        <taxon>Pseudomonadota</taxon>
        <taxon>Betaproteobacteria</taxon>
        <taxon>Burkholderiales</taxon>
        <taxon>Oxalobacteraceae</taxon>
        <taxon>Telluria group</taxon>
        <taxon>Massilia</taxon>
    </lineage>
</organism>
<dbReference type="AlphaFoldDB" id="A0A2S2DDW2"/>
<feature type="transmembrane region" description="Helical" evidence="2">
    <location>
        <begin position="143"/>
        <end position="162"/>
    </location>
</feature>
<keyword evidence="5" id="KW-1185">Reference proteome</keyword>
<protein>
    <recommendedName>
        <fullName evidence="3">YscD cytoplasmic domain-containing protein</fullName>
    </recommendedName>
</protein>
<feature type="domain" description="YscD cytoplasmic" evidence="3">
    <location>
        <begin position="7"/>
        <end position="97"/>
    </location>
</feature>
<evidence type="ECO:0000256" key="2">
    <source>
        <dbReference type="SAM" id="Phobius"/>
    </source>
</evidence>
<dbReference type="SUPFAM" id="SSF49879">
    <property type="entry name" value="SMAD/FHA domain"/>
    <property type="match status" value="1"/>
</dbReference>
<feature type="region of interest" description="Disordered" evidence="1">
    <location>
        <begin position="103"/>
        <end position="135"/>
    </location>
</feature>
<evidence type="ECO:0000259" key="3">
    <source>
        <dbReference type="Pfam" id="PF16697"/>
    </source>
</evidence>
<dbReference type="Proteomes" id="UP000245820">
    <property type="component" value="Chromosome"/>
</dbReference>
<evidence type="ECO:0000256" key="1">
    <source>
        <dbReference type="SAM" id="MobiDB-lite"/>
    </source>
</evidence>
<dbReference type="Pfam" id="PF16697">
    <property type="entry name" value="Yop-YscD_cpl"/>
    <property type="match status" value="1"/>
</dbReference>
<accession>A0A2S2DDW2</accession>
<proteinExistence type="predicted"/>
<dbReference type="RefSeq" id="WP_109343935.1">
    <property type="nucleotide sequence ID" value="NZ_CP029343.1"/>
</dbReference>
<evidence type="ECO:0000313" key="4">
    <source>
        <dbReference type="EMBL" id="AWL03532.1"/>
    </source>
</evidence>
<keyword evidence="2" id="KW-0812">Transmembrane</keyword>
<dbReference type="InterPro" id="IPR008984">
    <property type="entry name" value="SMAD_FHA_dom_sf"/>
</dbReference>
<dbReference type="Gene3D" id="2.60.200.20">
    <property type="match status" value="1"/>
</dbReference>
<reference evidence="4 5" key="1">
    <citation type="submission" date="2018-05" db="EMBL/GenBank/DDBJ databases">
        <title>Complete genome sequence of Massilia oculi sp. nov. CCUG 43427T (=DSM 26321T), the type strain of M. oculi, and comparison with genome sequences of other Massilia strains.</title>
        <authorList>
            <person name="Zhu B."/>
        </authorList>
    </citation>
    <scope>NUCLEOTIDE SEQUENCE [LARGE SCALE GENOMIC DNA]</scope>
    <source>
        <strain evidence="4 5">CCUG 43427</strain>
    </source>
</reference>
<dbReference type="InterPro" id="IPR032030">
    <property type="entry name" value="YscD_cytoplasmic_dom"/>
</dbReference>
<gene>
    <name evidence="4" type="ORF">DIR46_03100</name>
</gene>
<dbReference type="EMBL" id="CP029343">
    <property type="protein sequence ID" value="AWL03532.1"/>
    <property type="molecule type" value="Genomic_DNA"/>
</dbReference>
<evidence type="ECO:0000313" key="5">
    <source>
        <dbReference type="Proteomes" id="UP000245820"/>
    </source>
</evidence>
<feature type="compositionally biased region" description="Pro residues" evidence="1">
    <location>
        <begin position="106"/>
        <end position="132"/>
    </location>
</feature>
<dbReference type="KEGG" id="mtim:DIR46_03100"/>
<keyword evidence="2" id="KW-1133">Transmembrane helix</keyword>
<sequence length="322" mass="34867">MTNLELRILSGLHRGAALPLIGEALELGGAEHCDVVLADRGLAQRHARLSPGMEGWRLDALDGEVCGEFDVEARESLVLAPGARARLGEVWVCLSAPDMPWQAAPEPAPVAPEAPEAPPLAPPTVETPPPPPRLRRRSSVKRLVLLPFGIVIVLCAATAYAFNARPQTPPLGIDIPVKPAQALPVAAAAQENAALSGAALRAAFERELADGQMLERFELQLNDARWEMRADLDGEEKERFERILKRFIAAHGIGFPVDARIVPSGALLPFRIQQVLSGAQAGVVTEDGHRLFVGDEYRGTRLVSMKDGRLVFAGKRKIEVQW</sequence>
<keyword evidence="2" id="KW-0472">Membrane</keyword>
<name>A0A2S2DDW2_9BURK</name>